<dbReference type="Pfam" id="PF13302">
    <property type="entry name" value="Acetyltransf_3"/>
    <property type="match status" value="2"/>
</dbReference>
<dbReference type="Gene3D" id="3.40.630.30">
    <property type="match status" value="2"/>
</dbReference>
<dbReference type="InterPro" id="IPR051531">
    <property type="entry name" value="N-acetyltransferase"/>
</dbReference>
<dbReference type="InterPro" id="IPR016181">
    <property type="entry name" value="Acyl_CoA_acyltransferase"/>
</dbReference>
<dbReference type="PROSITE" id="PS51186">
    <property type="entry name" value="GNAT"/>
    <property type="match status" value="2"/>
</dbReference>
<keyword evidence="6" id="KW-1185">Reference proteome</keyword>
<sequence length="321" mass="35403">MRVRLRAPQPGDRHAIVAALQDRDTVSWLSRVPWPYHLADADHFLDEVATDKDQAILVDGHFAGMIRLHGELGYWIAPDYRKRGVATRSAQMALFRAFSDGKSTVTATSFVGNSASLGVLHRVGFVETGRQMATRRMDGEELEQIVLKASPESFAAALHISTRRCRLDRMTEADLTTMHRIATMPQVARMLLRFHPDQTPDQVAEVIRPAMDPLDRPVRLAIRLNGQCIGSVGVAGGDEPSVFYFLDPAMAGKGLASEIVPEFCDAVQDWYGLDTLRAEVFQDNPASRRVLEKAGFAVIADIAMPSAGRAAPEPGWIMQRG</sequence>
<comment type="caution">
    <text evidence="5">The sequence shown here is derived from an EMBL/GenBank/DDBJ whole genome shotgun (WGS) entry which is preliminary data.</text>
</comment>
<dbReference type="OrthoDB" id="9804153at2"/>
<proteinExistence type="inferred from homology"/>
<protein>
    <submittedName>
        <fullName evidence="5">GNAT N-acetyltransferase</fullName>
    </submittedName>
</protein>
<dbReference type="InterPro" id="IPR000182">
    <property type="entry name" value="GNAT_dom"/>
</dbReference>
<dbReference type="PANTHER" id="PTHR43792:SF8">
    <property type="entry name" value="[RIBOSOMAL PROTEIN US5]-ALANINE N-ACETYLTRANSFERASE"/>
    <property type="match status" value="1"/>
</dbReference>
<dbReference type="RefSeq" id="WP_147096504.1">
    <property type="nucleotide sequence ID" value="NZ_JBHUFH010000002.1"/>
</dbReference>
<keyword evidence="2" id="KW-0012">Acyltransferase</keyword>
<dbReference type="GO" id="GO:0016747">
    <property type="term" value="F:acyltransferase activity, transferring groups other than amino-acyl groups"/>
    <property type="evidence" value="ECO:0007669"/>
    <property type="project" value="InterPro"/>
</dbReference>
<name>A0A5C6SAH9_9RHOB</name>
<dbReference type="PANTHER" id="PTHR43792">
    <property type="entry name" value="GNAT FAMILY, PUTATIVE (AFU_ORTHOLOGUE AFUA_3G00765)-RELATED-RELATED"/>
    <property type="match status" value="1"/>
</dbReference>
<dbReference type="SUPFAM" id="SSF55729">
    <property type="entry name" value="Acyl-CoA N-acyltransferases (Nat)"/>
    <property type="match status" value="2"/>
</dbReference>
<reference evidence="5 6" key="1">
    <citation type="submission" date="2019-08" db="EMBL/GenBank/DDBJ databases">
        <authorList>
            <person name="Ye J."/>
        </authorList>
    </citation>
    <scope>NUCLEOTIDE SEQUENCE [LARGE SCALE GENOMIC DNA]</scope>
    <source>
        <strain evidence="5 6">TK008</strain>
    </source>
</reference>
<feature type="domain" description="N-acetyltransferase" evidence="4">
    <location>
        <begin position="177"/>
        <end position="321"/>
    </location>
</feature>
<evidence type="ECO:0000313" key="6">
    <source>
        <dbReference type="Proteomes" id="UP000321562"/>
    </source>
</evidence>
<dbReference type="EMBL" id="VOPL01000001">
    <property type="protein sequence ID" value="TXB71022.1"/>
    <property type="molecule type" value="Genomic_DNA"/>
</dbReference>
<evidence type="ECO:0000256" key="3">
    <source>
        <dbReference type="ARBA" id="ARBA00038502"/>
    </source>
</evidence>
<dbReference type="Proteomes" id="UP000321562">
    <property type="component" value="Unassembled WGS sequence"/>
</dbReference>
<gene>
    <name evidence="5" type="ORF">FQV27_04015</name>
</gene>
<comment type="similarity">
    <text evidence="3">Belongs to the acetyltransferase family. RimJ subfamily.</text>
</comment>
<organism evidence="5 6">
    <name type="scientific">Paracoccus aurantiacus</name>
    <dbReference type="NCBI Taxonomy" id="2599412"/>
    <lineage>
        <taxon>Bacteria</taxon>
        <taxon>Pseudomonadati</taxon>
        <taxon>Pseudomonadota</taxon>
        <taxon>Alphaproteobacteria</taxon>
        <taxon>Rhodobacterales</taxon>
        <taxon>Paracoccaceae</taxon>
        <taxon>Paracoccus</taxon>
    </lineage>
</organism>
<feature type="domain" description="N-acetyltransferase" evidence="4">
    <location>
        <begin position="3"/>
        <end position="152"/>
    </location>
</feature>
<dbReference type="AlphaFoldDB" id="A0A5C6SAH9"/>
<evidence type="ECO:0000313" key="5">
    <source>
        <dbReference type="EMBL" id="TXB71022.1"/>
    </source>
</evidence>
<evidence type="ECO:0000256" key="1">
    <source>
        <dbReference type="ARBA" id="ARBA00022679"/>
    </source>
</evidence>
<accession>A0A5C6SAH9</accession>
<evidence type="ECO:0000259" key="4">
    <source>
        <dbReference type="PROSITE" id="PS51186"/>
    </source>
</evidence>
<keyword evidence="1 5" id="KW-0808">Transferase</keyword>
<evidence type="ECO:0000256" key="2">
    <source>
        <dbReference type="ARBA" id="ARBA00023315"/>
    </source>
</evidence>